<organism evidence="1 2">
    <name type="scientific">Neomesorhizobium albiziae</name>
    <dbReference type="NCBI Taxonomy" id="335020"/>
    <lineage>
        <taxon>Bacteria</taxon>
        <taxon>Pseudomonadati</taxon>
        <taxon>Pseudomonadota</taxon>
        <taxon>Alphaproteobacteria</taxon>
        <taxon>Hyphomicrobiales</taxon>
        <taxon>Phyllobacteriaceae</taxon>
        <taxon>Neomesorhizobium</taxon>
    </lineage>
</organism>
<dbReference type="Proteomes" id="UP000323300">
    <property type="component" value="Unassembled WGS sequence"/>
</dbReference>
<evidence type="ECO:0000313" key="2">
    <source>
        <dbReference type="Proteomes" id="UP000323300"/>
    </source>
</evidence>
<reference evidence="1 2" key="1">
    <citation type="submission" date="2016-10" db="EMBL/GenBank/DDBJ databases">
        <authorList>
            <person name="Varghese N."/>
            <person name="Submissions S."/>
        </authorList>
    </citation>
    <scope>NUCLEOTIDE SEQUENCE [LARGE SCALE GENOMIC DNA]</scope>
    <source>
        <strain evidence="1 2">DSM 21822</strain>
    </source>
</reference>
<dbReference type="EMBL" id="FOSL01000062">
    <property type="protein sequence ID" value="SFL21778.1"/>
    <property type="molecule type" value="Genomic_DNA"/>
</dbReference>
<proteinExistence type="predicted"/>
<accession>A0A1I4FV85</accession>
<dbReference type="AlphaFoldDB" id="A0A1I4FV85"/>
<dbReference type="RefSeq" id="WP_188130653.1">
    <property type="nucleotide sequence ID" value="NZ_BSPE01000071.1"/>
</dbReference>
<gene>
    <name evidence="1" type="ORF">SAMN04488498_1626</name>
</gene>
<evidence type="ECO:0000313" key="1">
    <source>
        <dbReference type="EMBL" id="SFL21778.1"/>
    </source>
</evidence>
<protein>
    <submittedName>
        <fullName evidence="1">Uncharacterized protein</fullName>
    </submittedName>
</protein>
<keyword evidence="2" id="KW-1185">Reference proteome</keyword>
<name>A0A1I4FV85_9HYPH</name>
<sequence>MLIKRQLEYRGVKLVVFVQPDSSLACIAAWMTHEAAGQYALSEKPRFSVDILRSLRAEIHRSLRQDRA</sequence>